<dbReference type="GeneID" id="112058544"/>
<evidence type="ECO:0000313" key="4">
    <source>
        <dbReference type="RefSeq" id="XP_052747253.1"/>
    </source>
</evidence>
<dbReference type="InterPro" id="IPR036691">
    <property type="entry name" value="Endo/exonu/phosph_ase_sf"/>
</dbReference>
<proteinExistence type="predicted"/>
<dbReference type="Pfam" id="PF21171">
    <property type="entry name" value="PDE12-like_N"/>
    <property type="match status" value="1"/>
</dbReference>
<dbReference type="RefSeq" id="XP_052747253.1">
    <property type="nucleotide sequence ID" value="XM_052891293.1"/>
</dbReference>
<name>A0ABM3M716_BICAN</name>
<dbReference type="Proteomes" id="UP001652582">
    <property type="component" value="Chromosome 3"/>
</dbReference>
<evidence type="ECO:0000313" key="3">
    <source>
        <dbReference type="Proteomes" id="UP001652582"/>
    </source>
</evidence>
<dbReference type="Pfam" id="PF03372">
    <property type="entry name" value="Exo_endo_phos"/>
    <property type="match status" value="1"/>
</dbReference>
<organism evidence="3 4">
    <name type="scientific">Bicyclus anynana</name>
    <name type="common">Squinting bush brown butterfly</name>
    <dbReference type="NCBI Taxonomy" id="110368"/>
    <lineage>
        <taxon>Eukaryota</taxon>
        <taxon>Metazoa</taxon>
        <taxon>Ecdysozoa</taxon>
        <taxon>Arthropoda</taxon>
        <taxon>Hexapoda</taxon>
        <taxon>Insecta</taxon>
        <taxon>Pterygota</taxon>
        <taxon>Neoptera</taxon>
        <taxon>Endopterygota</taxon>
        <taxon>Lepidoptera</taxon>
        <taxon>Glossata</taxon>
        <taxon>Ditrysia</taxon>
        <taxon>Papilionoidea</taxon>
        <taxon>Nymphalidae</taxon>
        <taxon>Satyrinae</taxon>
        <taxon>Satyrini</taxon>
        <taxon>Mycalesina</taxon>
        <taxon>Bicyclus</taxon>
    </lineage>
</organism>
<dbReference type="PANTHER" id="PTHR12121">
    <property type="entry name" value="CARBON CATABOLITE REPRESSOR PROTEIN 4"/>
    <property type="match status" value="1"/>
</dbReference>
<feature type="domain" description="Endonuclease/exonuclease/phosphatase" evidence="1">
    <location>
        <begin position="267"/>
        <end position="575"/>
    </location>
</feature>
<accession>A0ABM3M716</accession>
<dbReference type="InterPro" id="IPR050410">
    <property type="entry name" value="CCR4/nocturin_mRNA_transcr"/>
</dbReference>
<dbReference type="Gene3D" id="3.60.10.10">
    <property type="entry name" value="Endonuclease/exonuclease/phosphatase"/>
    <property type="match status" value="1"/>
</dbReference>
<feature type="domain" description="2',5'-phosphodiesterase 12-like N-terminal" evidence="2">
    <location>
        <begin position="139"/>
        <end position="239"/>
    </location>
</feature>
<sequence length="585" mass="66302">MLHKFYKSFRSLHALVNISKNHKMNHDKCYFRYIEAEDKINICFLFNIKDSVRQFNLTRNTSETIQTLCTRIAINVNKVNNKKSKKGAEGDHNIVVQICDDKLNPITDDSTCSTLFSSQDPLVLKISERLYNIILNAPWIISFNLPKAITAGFPVYPENLNTLYTDQHLSTFNWYKGNAYNDKGKEISIAHIQWQFIVNSFCYTPTNNDIGLKLKCECIPVNSTAEGPAVEDVSKGTVEAGPGPCPFETRHLFTTQKLEGKSFRCVSYNILADLYCDSDYTRTTLHPYCPPYALHKDYRKQLILKELQGYNADIICLQEVDRKIFNSSLSSYLASDGLKGLFYKKGKLVAEGLACFYRENRFKLLGDKHIILADALTSEPSLEGIWNKIKTNQPLVERVLDRSTVASATFLESLENPNEILLVGNTHLYFHPDADHIRLIQGGIVVYWLRDLQKELTAKYPGKRISVILCGDFNSVPSCGIYMLYTIGVAPDDLPDWSSNENEAVKGLSLEQTIPLESACGEPQYTNFTVGFADCIDYIFYEKSKLSVQQVIPFPSYEELTLHTALPSIVFPSDHIAVISDLQFK</sequence>
<dbReference type="SUPFAM" id="SSF56219">
    <property type="entry name" value="DNase I-like"/>
    <property type="match status" value="1"/>
</dbReference>
<evidence type="ECO:0000259" key="2">
    <source>
        <dbReference type="Pfam" id="PF21171"/>
    </source>
</evidence>
<evidence type="ECO:0000259" key="1">
    <source>
        <dbReference type="Pfam" id="PF03372"/>
    </source>
</evidence>
<gene>
    <name evidence="4" type="primary">LOC112058544</name>
</gene>
<protein>
    <submittedName>
        <fullName evidence="4">2',5'-phosphodiesterase 12</fullName>
    </submittedName>
</protein>
<dbReference type="InterPro" id="IPR005135">
    <property type="entry name" value="Endo/exonuclease/phosphatase"/>
</dbReference>
<dbReference type="PANTHER" id="PTHR12121:SF37">
    <property type="entry name" value="2',5'-PHOSPHODIESTERASE 12"/>
    <property type="match status" value="1"/>
</dbReference>
<reference evidence="4" key="1">
    <citation type="submission" date="2025-08" db="UniProtKB">
        <authorList>
            <consortium name="RefSeq"/>
        </authorList>
    </citation>
    <scope>IDENTIFICATION</scope>
</reference>
<dbReference type="InterPro" id="IPR048821">
    <property type="entry name" value="PDE12-like_N"/>
</dbReference>
<keyword evidence="3" id="KW-1185">Reference proteome</keyword>